<evidence type="ECO:0000313" key="3">
    <source>
        <dbReference type="EMBL" id="SES73989.1"/>
    </source>
</evidence>
<organism evidence="3 4">
    <name type="scientific">Nonomuraea wenchangensis</name>
    <dbReference type="NCBI Taxonomy" id="568860"/>
    <lineage>
        <taxon>Bacteria</taxon>
        <taxon>Bacillati</taxon>
        <taxon>Actinomycetota</taxon>
        <taxon>Actinomycetes</taxon>
        <taxon>Streptosporangiales</taxon>
        <taxon>Streptosporangiaceae</taxon>
        <taxon>Nonomuraea</taxon>
    </lineage>
</organism>
<evidence type="ECO:0000313" key="4">
    <source>
        <dbReference type="Proteomes" id="UP000199361"/>
    </source>
</evidence>
<dbReference type="Proteomes" id="UP000199361">
    <property type="component" value="Unassembled WGS sequence"/>
</dbReference>
<protein>
    <submittedName>
        <fullName evidence="3">Uncharacterized protein</fullName>
    </submittedName>
</protein>
<keyword evidence="4" id="KW-1185">Reference proteome</keyword>
<reference evidence="3 4" key="1">
    <citation type="submission" date="2016-10" db="EMBL/GenBank/DDBJ databases">
        <authorList>
            <person name="de Groot N.N."/>
        </authorList>
    </citation>
    <scope>NUCLEOTIDE SEQUENCE [LARGE SCALE GENOMIC DNA]</scope>
    <source>
        <strain evidence="3 4">CGMCC 4.5598</strain>
    </source>
</reference>
<dbReference type="OrthoDB" id="7949713at2"/>
<keyword evidence="2" id="KW-0732">Signal</keyword>
<evidence type="ECO:0000256" key="2">
    <source>
        <dbReference type="SAM" id="SignalP"/>
    </source>
</evidence>
<gene>
    <name evidence="3" type="ORF">SAMN05421811_101210</name>
</gene>
<accession>A0A1H9YZ50</accession>
<evidence type="ECO:0000256" key="1">
    <source>
        <dbReference type="SAM" id="MobiDB-lite"/>
    </source>
</evidence>
<dbReference type="AlphaFoldDB" id="A0A1H9YZ50"/>
<dbReference type="RefSeq" id="WP_143082060.1">
    <property type="nucleotide sequence ID" value="NZ_FOHX01000001.1"/>
</dbReference>
<sequence length="158" mass="16172">MTTLKWLGAALLLAGMAGCGGGPAAPGPAGTQGDGVKYAQCMREHGVEMDDPGVEGRIHLKIPSGGKAALEKAQEACKKYAPVTTGKAAGEVPAADQAKFIAYAKCMREHGVDMPDPKFEGGQAQLGLSGQKGVTPDSPVMKNADKACRPLLPQGGEQ</sequence>
<dbReference type="STRING" id="568860.SAMN05421811_101210"/>
<feature type="chain" id="PRO_5011755401" evidence="2">
    <location>
        <begin position="25"/>
        <end position="158"/>
    </location>
</feature>
<dbReference type="EMBL" id="FOHX01000001">
    <property type="protein sequence ID" value="SES73989.1"/>
    <property type="molecule type" value="Genomic_DNA"/>
</dbReference>
<feature type="region of interest" description="Disordered" evidence="1">
    <location>
        <begin position="115"/>
        <end position="158"/>
    </location>
</feature>
<dbReference type="PROSITE" id="PS51257">
    <property type="entry name" value="PROKAR_LIPOPROTEIN"/>
    <property type="match status" value="1"/>
</dbReference>
<name>A0A1H9YZ50_9ACTN</name>
<feature type="signal peptide" evidence="2">
    <location>
        <begin position="1"/>
        <end position="24"/>
    </location>
</feature>
<proteinExistence type="predicted"/>